<dbReference type="RefSeq" id="WP_116649679.1">
    <property type="nucleotide sequence ID" value="NZ_QUZK01000014.1"/>
</dbReference>
<organism evidence="7 8">
    <name type="scientific">Wenzhouxiangella sediminis</name>
    <dbReference type="NCBI Taxonomy" id="1792836"/>
    <lineage>
        <taxon>Bacteria</taxon>
        <taxon>Pseudomonadati</taxon>
        <taxon>Pseudomonadota</taxon>
        <taxon>Gammaproteobacteria</taxon>
        <taxon>Chromatiales</taxon>
        <taxon>Wenzhouxiangellaceae</taxon>
        <taxon>Wenzhouxiangella</taxon>
    </lineage>
</organism>
<evidence type="ECO:0000256" key="4">
    <source>
        <dbReference type="ARBA" id="ARBA00022840"/>
    </source>
</evidence>
<dbReference type="Gene3D" id="1.10.510.10">
    <property type="entry name" value="Transferase(Phosphotransferase) domain 1"/>
    <property type="match status" value="1"/>
</dbReference>
<dbReference type="Pfam" id="PF13374">
    <property type="entry name" value="TPR_10"/>
    <property type="match status" value="1"/>
</dbReference>
<dbReference type="InterPro" id="IPR011990">
    <property type="entry name" value="TPR-like_helical_dom_sf"/>
</dbReference>
<dbReference type="PANTHER" id="PTHR43289:SF34">
    <property type="entry name" value="SERINE_THREONINE-PROTEIN KINASE YBDM-RELATED"/>
    <property type="match status" value="1"/>
</dbReference>
<protein>
    <submittedName>
        <fullName evidence="7">Serine/threonine protein kinase</fullName>
    </submittedName>
</protein>
<dbReference type="InterPro" id="IPR011009">
    <property type="entry name" value="Kinase-like_dom_sf"/>
</dbReference>
<feature type="domain" description="Protein kinase" evidence="6">
    <location>
        <begin position="86"/>
        <end position="347"/>
    </location>
</feature>
<reference evidence="7 8" key="1">
    <citation type="submission" date="2018-08" db="EMBL/GenBank/DDBJ databases">
        <title>Wenzhouxiangella salilacus sp. nov., a novel bacterium isolated from a saline lake in Xinjiang Province, China.</title>
        <authorList>
            <person name="Han S."/>
        </authorList>
    </citation>
    <scope>NUCLEOTIDE SEQUENCE [LARGE SCALE GENOMIC DNA]</scope>
    <source>
        <strain evidence="7 8">XDB06</strain>
    </source>
</reference>
<evidence type="ECO:0000256" key="1">
    <source>
        <dbReference type="ARBA" id="ARBA00022679"/>
    </source>
</evidence>
<dbReference type="SUPFAM" id="SSF56112">
    <property type="entry name" value="Protein kinase-like (PK-like)"/>
    <property type="match status" value="1"/>
</dbReference>
<proteinExistence type="predicted"/>
<evidence type="ECO:0000256" key="2">
    <source>
        <dbReference type="ARBA" id="ARBA00022741"/>
    </source>
</evidence>
<dbReference type="Proteomes" id="UP000260351">
    <property type="component" value="Unassembled WGS sequence"/>
</dbReference>
<accession>A0A3E1KBM4</accession>
<dbReference type="Gene3D" id="3.30.200.20">
    <property type="entry name" value="Phosphorylase Kinase, domain 1"/>
    <property type="match status" value="1"/>
</dbReference>
<comment type="caution">
    <text evidence="7">The sequence shown here is derived from an EMBL/GenBank/DDBJ whole genome shotgun (WGS) entry which is preliminary data.</text>
</comment>
<dbReference type="InterPro" id="IPR008271">
    <property type="entry name" value="Ser/Thr_kinase_AS"/>
</dbReference>
<evidence type="ECO:0000313" key="8">
    <source>
        <dbReference type="Proteomes" id="UP000260351"/>
    </source>
</evidence>
<feature type="transmembrane region" description="Helical" evidence="5">
    <location>
        <begin position="375"/>
        <end position="392"/>
    </location>
</feature>
<dbReference type="PROSITE" id="PS00108">
    <property type="entry name" value="PROTEIN_KINASE_ST"/>
    <property type="match status" value="1"/>
</dbReference>
<dbReference type="Pfam" id="PF13424">
    <property type="entry name" value="TPR_12"/>
    <property type="match status" value="1"/>
</dbReference>
<keyword evidence="4" id="KW-0067">ATP-binding</keyword>
<evidence type="ECO:0000313" key="7">
    <source>
        <dbReference type="EMBL" id="RFF32020.1"/>
    </source>
</evidence>
<dbReference type="SMART" id="SM00220">
    <property type="entry name" value="S_TKc"/>
    <property type="match status" value="1"/>
</dbReference>
<dbReference type="SUPFAM" id="SSF48452">
    <property type="entry name" value="TPR-like"/>
    <property type="match status" value="2"/>
</dbReference>
<keyword evidence="2" id="KW-0547">Nucleotide-binding</keyword>
<keyword evidence="1" id="KW-0808">Transferase</keyword>
<dbReference type="PANTHER" id="PTHR43289">
    <property type="entry name" value="MITOGEN-ACTIVATED PROTEIN KINASE KINASE KINASE 20-RELATED"/>
    <property type="match status" value="1"/>
</dbReference>
<keyword evidence="5" id="KW-0472">Membrane</keyword>
<gene>
    <name evidence="7" type="ORF">DZC52_03235</name>
</gene>
<keyword evidence="7" id="KW-0723">Serine/threonine-protein kinase</keyword>
<sequence>MTEESDKKRYREAKAIASDALDLDQSSRPALIDRRCAGDERLRAEVEWLIEAAEDDAEDDVPESFQAAARSALQNVSLEVPLPRNYRLLKRISQGGMGIVYLAERVDGNLRQPVAFKLLHLSESDNDAVASRFSSERGILSRLSHPWIAHLVDGGLTAEGRPFLATEFVDGVRVDRWAAGGVSRSEILALFAKVCEAVEYAHRHMVIHRDLKPANILVTPSGDPKLLDFGVARLLDVEEDSGEPAAQALTLAYASPEQIRGAGLGAATDVYSLGVLLYELLCGAPPFDGTKEPAELREQILQGHCPVPTGRDGGRLPRDLAAIIGKAMAIDESQRYESVRALADDILRFRSQRPVRARGGGFLYRAGRFSLRHRAGLAVAVFAVAFLAAFLIDREMQLERIAWERDRAEAVTEFMSELLAGADSLPTRGNDVTVREMLDLGKRQLAESEQANPAAVGQMYVVLGEAYNALGLGEQAVPLLETARRSLQGLLEPEELAMIQSQLGAAYDSAGRAAEAIAADERAIDLLMRSPGEHDSELTRLRIRRLRNQANVLDEPAQAVIAQLEDIVDELRGSSSADPEVLFEARAALVGVRVAAGQEDAALADAERARELAESVYGEGDPRRLRGRYVYATALMLSDPGGAVDMFRALIADHERLVGPSQRLANTIGNLGVALSRLGRNRESMDAFARAAGMIEASVGRDHYLYRLSMTNLAALHLRVGEAEQTERIVREILPDLESRHRQFGGVETFYLVSALEVLGGAQVMQGRLAEAAGSYRNALALLDAASEDGSAGLRTRIAEKLAEIESELDPS</sequence>
<dbReference type="Gene3D" id="1.25.40.10">
    <property type="entry name" value="Tetratricopeptide repeat domain"/>
    <property type="match status" value="2"/>
</dbReference>
<dbReference type="Pfam" id="PF00069">
    <property type="entry name" value="Pkinase"/>
    <property type="match status" value="1"/>
</dbReference>
<keyword evidence="3 7" id="KW-0418">Kinase</keyword>
<keyword evidence="5" id="KW-1133">Transmembrane helix</keyword>
<keyword evidence="5" id="KW-0812">Transmembrane</keyword>
<evidence type="ECO:0000256" key="5">
    <source>
        <dbReference type="SAM" id="Phobius"/>
    </source>
</evidence>
<dbReference type="AlphaFoldDB" id="A0A3E1KBM4"/>
<keyword evidence="8" id="KW-1185">Reference proteome</keyword>
<dbReference type="OrthoDB" id="9801841at2"/>
<dbReference type="EMBL" id="QUZK01000014">
    <property type="protein sequence ID" value="RFF32020.1"/>
    <property type="molecule type" value="Genomic_DNA"/>
</dbReference>
<dbReference type="CDD" id="cd14014">
    <property type="entry name" value="STKc_PknB_like"/>
    <property type="match status" value="1"/>
</dbReference>
<evidence type="ECO:0000259" key="6">
    <source>
        <dbReference type="PROSITE" id="PS50011"/>
    </source>
</evidence>
<dbReference type="GO" id="GO:0005524">
    <property type="term" value="F:ATP binding"/>
    <property type="evidence" value="ECO:0007669"/>
    <property type="project" value="UniProtKB-KW"/>
</dbReference>
<dbReference type="GO" id="GO:0004674">
    <property type="term" value="F:protein serine/threonine kinase activity"/>
    <property type="evidence" value="ECO:0007669"/>
    <property type="project" value="UniProtKB-KW"/>
</dbReference>
<dbReference type="PROSITE" id="PS50011">
    <property type="entry name" value="PROTEIN_KINASE_DOM"/>
    <property type="match status" value="1"/>
</dbReference>
<dbReference type="InterPro" id="IPR000719">
    <property type="entry name" value="Prot_kinase_dom"/>
</dbReference>
<name>A0A3E1KBM4_9GAMM</name>
<evidence type="ECO:0000256" key="3">
    <source>
        <dbReference type="ARBA" id="ARBA00022777"/>
    </source>
</evidence>